<feature type="compositionally biased region" description="Low complexity" evidence="1">
    <location>
        <begin position="62"/>
        <end position="76"/>
    </location>
</feature>
<feature type="compositionally biased region" description="Basic and acidic residues" evidence="1">
    <location>
        <begin position="131"/>
        <end position="142"/>
    </location>
</feature>
<feature type="compositionally biased region" description="Basic and acidic residues" evidence="1">
    <location>
        <begin position="110"/>
        <end position="123"/>
    </location>
</feature>
<reference evidence="2 3" key="1">
    <citation type="journal article" date="2017" name="PLoS Biol.">
        <title>The sea cucumber genome provides insights into morphological evolution and visceral regeneration.</title>
        <authorList>
            <person name="Zhang X."/>
            <person name="Sun L."/>
            <person name="Yuan J."/>
            <person name="Sun Y."/>
            <person name="Gao Y."/>
            <person name="Zhang L."/>
            <person name="Li S."/>
            <person name="Dai H."/>
            <person name="Hamel J.F."/>
            <person name="Liu C."/>
            <person name="Yu Y."/>
            <person name="Liu S."/>
            <person name="Lin W."/>
            <person name="Guo K."/>
            <person name="Jin S."/>
            <person name="Xu P."/>
            <person name="Storey K.B."/>
            <person name="Huan P."/>
            <person name="Zhang T."/>
            <person name="Zhou Y."/>
            <person name="Zhang J."/>
            <person name="Lin C."/>
            <person name="Li X."/>
            <person name="Xing L."/>
            <person name="Huo D."/>
            <person name="Sun M."/>
            <person name="Wang L."/>
            <person name="Mercier A."/>
            <person name="Li F."/>
            <person name="Yang H."/>
            <person name="Xiang J."/>
        </authorList>
    </citation>
    <scope>NUCLEOTIDE SEQUENCE [LARGE SCALE GENOMIC DNA]</scope>
    <source>
        <strain evidence="2">Shaxun</strain>
        <tissue evidence="2">Muscle</tissue>
    </source>
</reference>
<feature type="compositionally biased region" description="Polar residues" evidence="1">
    <location>
        <begin position="19"/>
        <end position="34"/>
    </location>
</feature>
<accession>A0A2G8KF05</accession>
<keyword evidence="3" id="KW-1185">Reference proteome</keyword>
<gene>
    <name evidence="2" type="ORF">BSL78_16584</name>
</gene>
<name>A0A2G8KF05_STIJA</name>
<evidence type="ECO:0000313" key="3">
    <source>
        <dbReference type="Proteomes" id="UP000230750"/>
    </source>
</evidence>
<feature type="region of interest" description="Disordered" evidence="1">
    <location>
        <begin position="1"/>
        <end position="192"/>
    </location>
</feature>
<feature type="compositionally biased region" description="Basic and acidic residues" evidence="1">
    <location>
        <begin position="1"/>
        <end position="15"/>
    </location>
</feature>
<evidence type="ECO:0000256" key="1">
    <source>
        <dbReference type="SAM" id="MobiDB-lite"/>
    </source>
</evidence>
<evidence type="ECO:0000313" key="2">
    <source>
        <dbReference type="EMBL" id="PIK46549.1"/>
    </source>
</evidence>
<organism evidence="2 3">
    <name type="scientific">Stichopus japonicus</name>
    <name type="common">Sea cucumber</name>
    <dbReference type="NCBI Taxonomy" id="307972"/>
    <lineage>
        <taxon>Eukaryota</taxon>
        <taxon>Metazoa</taxon>
        <taxon>Echinodermata</taxon>
        <taxon>Eleutherozoa</taxon>
        <taxon>Echinozoa</taxon>
        <taxon>Holothuroidea</taxon>
        <taxon>Aspidochirotacea</taxon>
        <taxon>Aspidochirotida</taxon>
        <taxon>Stichopodidae</taxon>
        <taxon>Apostichopus</taxon>
    </lineage>
</organism>
<dbReference type="EMBL" id="MRZV01000637">
    <property type="protein sequence ID" value="PIK46549.1"/>
    <property type="molecule type" value="Genomic_DNA"/>
</dbReference>
<dbReference type="Proteomes" id="UP000230750">
    <property type="component" value="Unassembled WGS sequence"/>
</dbReference>
<protein>
    <submittedName>
        <fullName evidence="2">Uncharacterized protein</fullName>
    </submittedName>
</protein>
<proteinExistence type="predicted"/>
<comment type="caution">
    <text evidence="2">The sequence shown here is derived from an EMBL/GenBank/DDBJ whole genome shotgun (WGS) entry which is preliminary data.</text>
</comment>
<dbReference type="AlphaFoldDB" id="A0A2G8KF05"/>
<sequence>MEKKKKETNRGRGEIDILSFSNFPKSAENLQPSKSPRPALLNIFHLEGASDQRDDSEGNETNNSNNASSHANSAPSDIAETQLDESKGVSEVSSEEDKGQGEMKGQNEVNGREEVKDEDKVVGQDDNGQDQGKDQEEIKTPSDEIGDQDGDRVVEEGNGFGQNETSDRKDVVEESSEQTTEGEKRSKMCHIF</sequence>